<dbReference type="PANTHER" id="PTHR13789">
    <property type="entry name" value="MONOOXYGENASE"/>
    <property type="match status" value="1"/>
</dbReference>
<sequence length="435" mass="46492">MDMLIAGAGIGGLTAALSLHAAGFEKVRVVEAAPVILPLGAGVNLLPNAVRELAALGLYERIAEQAAPIEELGYYNQWGQPIWQEPRGRAAGYRMPQLAVHRGALHSVLVEAVIERIGPDAILTDARFIGFTGVRGFTGFDEFAAGRVRAQVAHRNSGRADSEIAADVLVGADGIRSAVRAALYPQEGAPPHNGVVVWRATTRTRPFLGGRAMAVMGDGQWKAVVYPLAAEPDGDGLVPVNWAVSRTTDAGDPAAREYANRPVPRERFRPHFADWRCGDLALSEVLAGEDPVMEFPMIDRDPLPRWSFGRSTLLGDAAHAMAPMGSNATSQAVIDARALAHALASYADPVAALRAYDRERRPAMNRLQVLNRAKGPEVVIDMASTRAPGGFTRIDEFVPEAVLAEVSRSYAYASHADLGAANGPSPYEAPAHPVR</sequence>
<dbReference type="Gene3D" id="3.50.50.60">
    <property type="entry name" value="FAD/NAD(P)-binding domain"/>
    <property type="match status" value="1"/>
</dbReference>
<dbReference type="SUPFAM" id="SSF54373">
    <property type="entry name" value="FAD-linked reductases, C-terminal domain"/>
    <property type="match status" value="1"/>
</dbReference>
<dbReference type="Proteomes" id="UP000325211">
    <property type="component" value="Chromosome"/>
</dbReference>
<dbReference type="InterPro" id="IPR002938">
    <property type="entry name" value="FAD-bd"/>
</dbReference>
<dbReference type="Pfam" id="PF01494">
    <property type="entry name" value="FAD_binding_3"/>
    <property type="match status" value="1"/>
</dbReference>
<dbReference type="PRINTS" id="PR00420">
    <property type="entry name" value="RNGMNOXGNASE"/>
</dbReference>
<dbReference type="InterPro" id="IPR050493">
    <property type="entry name" value="FAD-dep_Monooxygenase_BioMet"/>
</dbReference>
<accession>A0A5P2D2D3</accession>
<dbReference type="EMBL" id="CP029190">
    <property type="protein sequence ID" value="QES47501.1"/>
    <property type="molecule type" value="Genomic_DNA"/>
</dbReference>
<dbReference type="InterPro" id="IPR036188">
    <property type="entry name" value="FAD/NAD-bd_sf"/>
</dbReference>
<organism evidence="4 5">
    <name type="scientific">Streptomyces venezuelae</name>
    <dbReference type="NCBI Taxonomy" id="54571"/>
    <lineage>
        <taxon>Bacteria</taxon>
        <taxon>Bacillati</taxon>
        <taxon>Actinomycetota</taxon>
        <taxon>Actinomycetes</taxon>
        <taxon>Kitasatosporales</taxon>
        <taxon>Streptomycetaceae</taxon>
        <taxon>Streptomyces</taxon>
    </lineage>
</organism>
<name>A0A5P2D2D3_STRVZ</name>
<dbReference type="RefSeq" id="WP_150206611.1">
    <property type="nucleotide sequence ID" value="NZ_CP029190.1"/>
</dbReference>
<evidence type="ECO:0000256" key="2">
    <source>
        <dbReference type="ARBA" id="ARBA00023033"/>
    </source>
</evidence>
<reference evidence="4 5" key="1">
    <citation type="submission" date="2018-05" db="EMBL/GenBank/DDBJ databases">
        <title>Streptomyces venezuelae.</title>
        <authorList>
            <person name="Kim W."/>
            <person name="Lee N."/>
            <person name="Cho B.-K."/>
        </authorList>
    </citation>
    <scope>NUCLEOTIDE SEQUENCE [LARGE SCALE GENOMIC DNA]</scope>
    <source>
        <strain evidence="4 5">ATCC 21782</strain>
    </source>
</reference>
<keyword evidence="2" id="KW-0503">Monooxygenase</keyword>
<gene>
    <name evidence="4" type="ORF">DEJ50_06345</name>
</gene>
<dbReference type="NCBIfam" id="NF005720">
    <property type="entry name" value="PRK07538.1"/>
    <property type="match status" value="1"/>
</dbReference>
<evidence type="ECO:0000313" key="4">
    <source>
        <dbReference type="EMBL" id="QES47501.1"/>
    </source>
</evidence>
<dbReference type="OrthoDB" id="9782160at2"/>
<keyword evidence="1" id="KW-0560">Oxidoreductase</keyword>
<dbReference type="GO" id="GO:0071949">
    <property type="term" value="F:FAD binding"/>
    <property type="evidence" value="ECO:0007669"/>
    <property type="project" value="InterPro"/>
</dbReference>
<evidence type="ECO:0000259" key="3">
    <source>
        <dbReference type="Pfam" id="PF01494"/>
    </source>
</evidence>
<dbReference type="SUPFAM" id="SSF51905">
    <property type="entry name" value="FAD/NAD(P)-binding domain"/>
    <property type="match status" value="1"/>
</dbReference>
<dbReference type="AlphaFoldDB" id="A0A5P2D2D3"/>
<feature type="domain" description="FAD-binding" evidence="3">
    <location>
        <begin position="2"/>
        <end position="366"/>
    </location>
</feature>
<protein>
    <submittedName>
        <fullName evidence="4">Flavin-dependent oxidoreductase</fullName>
    </submittedName>
</protein>
<proteinExistence type="predicted"/>
<evidence type="ECO:0000256" key="1">
    <source>
        <dbReference type="ARBA" id="ARBA00023002"/>
    </source>
</evidence>
<dbReference type="GO" id="GO:0004497">
    <property type="term" value="F:monooxygenase activity"/>
    <property type="evidence" value="ECO:0007669"/>
    <property type="project" value="UniProtKB-KW"/>
</dbReference>
<dbReference type="Gene3D" id="3.30.9.30">
    <property type="match status" value="1"/>
</dbReference>
<dbReference type="PANTHER" id="PTHR13789:SF268">
    <property type="entry name" value="5-METHYLPHENAZINE-1-CARBOXYLATE 1-MONOOXYGENASE"/>
    <property type="match status" value="1"/>
</dbReference>
<evidence type="ECO:0000313" key="5">
    <source>
        <dbReference type="Proteomes" id="UP000325211"/>
    </source>
</evidence>